<feature type="transmembrane region" description="Helical" evidence="8">
    <location>
        <begin position="237"/>
        <end position="255"/>
    </location>
</feature>
<dbReference type="EMBL" id="CP007139">
    <property type="protein sequence ID" value="AIE87889.1"/>
    <property type="molecule type" value="Genomic_DNA"/>
</dbReference>
<keyword evidence="5 8" id="KW-0812">Transmembrane</keyword>
<evidence type="ECO:0000313" key="10">
    <source>
        <dbReference type="Proteomes" id="UP000027982"/>
    </source>
</evidence>
<sequence length="256" mass="27790">MPLTTQQYVEGALAALIFGFSKTGVPGSGILAIPIMGAVFGGRLSVGATLPMLIFADCFAVAFYRGDTDWTRLRQLAPWVVGGLICGTVFLKVVGEHPTWKDPMNPMIGLIVLAMVGITLLRKRLGDRLLPHSKSGTRVTGVVAGFSTMVANAAGPIMQIYLIATGMAKERMMGTTALYFFIFNLSKVPFLLWLTWDNPSNPIITVPTFQFNLLMFPVIIVGALLGKRLLPIIPQKAFNDVVMVLTVVAALRLVFF</sequence>
<evidence type="ECO:0000256" key="2">
    <source>
        <dbReference type="ARBA" id="ARBA00009142"/>
    </source>
</evidence>
<reference evidence="9 10" key="1">
    <citation type="journal article" date="2014" name="PLoS ONE">
        <title>The first complete genome sequence of the class fimbriimonadia in the phylum armatimonadetes.</title>
        <authorList>
            <person name="Hu Z.Y."/>
            <person name="Wang Y.Z."/>
            <person name="Im W.T."/>
            <person name="Wang S.Y."/>
            <person name="Zhao G.P."/>
            <person name="Zheng H.J."/>
            <person name="Quan Z.X."/>
        </authorList>
    </citation>
    <scope>NUCLEOTIDE SEQUENCE [LARGE SCALE GENOMIC DNA]</scope>
    <source>
        <strain evidence="9">Gsoil 348</strain>
    </source>
</reference>
<dbReference type="STRING" id="661478.OP10G_4521"/>
<dbReference type="eggNOG" id="COG0730">
    <property type="taxonomic scope" value="Bacteria"/>
</dbReference>
<keyword evidence="3" id="KW-0813">Transport</keyword>
<dbReference type="HOGENOM" id="CLU_054750_0_0_0"/>
<evidence type="ECO:0000256" key="1">
    <source>
        <dbReference type="ARBA" id="ARBA00004651"/>
    </source>
</evidence>
<keyword evidence="10" id="KW-1185">Reference proteome</keyword>
<feature type="transmembrane region" description="Helical" evidence="8">
    <location>
        <begin position="76"/>
        <end position="94"/>
    </location>
</feature>
<dbReference type="PANTHER" id="PTHR30269:SF23">
    <property type="entry name" value="MEMBRANE TRANSPORTER PROTEIN YDHB-RELATED"/>
    <property type="match status" value="1"/>
</dbReference>
<feature type="transmembrane region" description="Helical" evidence="8">
    <location>
        <begin position="106"/>
        <end position="122"/>
    </location>
</feature>
<evidence type="ECO:0000256" key="3">
    <source>
        <dbReference type="ARBA" id="ARBA00022448"/>
    </source>
</evidence>
<dbReference type="RefSeq" id="WP_025228234.1">
    <property type="nucleotide sequence ID" value="NZ_CP007139.1"/>
</dbReference>
<keyword evidence="7 8" id="KW-0472">Membrane</keyword>
<evidence type="ECO:0000256" key="7">
    <source>
        <dbReference type="ARBA" id="ARBA00023136"/>
    </source>
</evidence>
<dbReference type="OrthoDB" id="9801058at2"/>
<keyword evidence="4 8" id="KW-1003">Cell membrane</keyword>
<dbReference type="Pfam" id="PF01925">
    <property type="entry name" value="TauE"/>
    <property type="match status" value="1"/>
</dbReference>
<evidence type="ECO:0000313" key="9">
    <source>
        <dbReference type="EMBL" id="AIE87889.1"/>
    </source>
</evidence>
<dbReference type="PANTHER" id="PTHR30269">
    <property type="entry name" value="TRANSMEMBRANE PROTEIN YFCA"/>
    <property type="match status" value="1"/>
</dbReference>
<dbReference type="InterPro" id="IPR002781">
    <property type="entry name" value="TM_pro_TauE-like"/>
</dbReference>
<evidence type="ECO:0000256" key="4">
    <source>
        <dbReference type="ARBA" id="ARBA00022475"/>
    </source>
</evidence>
<protein>
    <recommendedName>
        <fullName evidence="8">Probable membrane transporter protein</fullName>
    </recommendedName>
</protein>
<keyword evidence="6 8" id="KW-1133">Transmembrane helix</keyword>
<dbReference type="KEGG" id="fgi:OP10G_4521"/>
<organism evidence="9 10">
    <name type="scientific">Fimbriimonas ginsengisoli Gsoil 348</name>
    <dbReference type="NCBI Taxonomy" id="661478"/>
    <lineage>
        <taxon>Bacteria</taxon>
        <taxon>Bacillati</taxon>
        <taxon>Armatimonadota</taxon>
        <taxon>Fimbriimonadia</taxon>
        <taxon>Fimbriimonadales</taxon>
        <taxon>Fimbriimonadaceae</taxon>
        <taxon>Fimbriimonas</taxon>
    </lineage>
</organism>
<evidence type="ECO:0000256" key="5">
    <source>
        <dbReference type="ARBA" id="ARBA00022692"/>
    </source>
</evidence>
<feature type="transmembrane region" description="Helical" evidence="8">
    <location>
        <begin position="176"/>
        <end position="196"/>
    </location>
</feature>
<dbReference type="Proteomes" id="UP000027982">
    <property type="component" value="Chromosome"/>
</dbReference>
<evidence type="ECO:0000256" key="8">
    <source>
        <dbReference type="RuleBase" id="RU363041"/>
    </source>
</evidence>
<feature type="transmembrane region" description="Helical" evidence="8">
    <location>
        <begin position="44"/>
        <end position="64"/>
    </location>
</feature>
<comment type="similarity">
    <text evidence="2 8">Belongs to the 4-toluene sulfonate uptake permease (TSUP) (TC 2.A.102) family.</text>
</comment>
<feature type="transmembrane region" description="Helical" evidence="8">
    <location>
        <begin position="12"/>
        <end position="32"/>
    </location>
</feature>
<comment type="subcellular location">
    <subcellularLocation>
        <location evidence="1 8">Cell membrane</location>
        <topology evidence="1 8">Multi-pass membrane protein</topology>
    </subcellularLocation>
</comment>
<feature type="transmembrane region" description="Helical" evidence="8">
    <location>
        <begin position="142"/>
        <end position="164"/>
    </location>
</feature>
<dbReference type="InterPro" id="IPR052017">
    <property type="entry name" value="TSUP"/>
</dbReference>
<gene>
    <name evidence="9" type="ORF">OP10G_4521</name>
</gene>
<dbReference type="AlphaFoldDB" id="A0A068NZ36"/>
<feature type="transmembrane region" description="Helical" evidence="8">
    <location>
        <begin position="202"/>
        <end position="225"/>
    </location>
</feature>
<dbReference type="GO" id="GO:0005886">
    <property type="term" value="C:plasma membrane"/>
    <property type="evidence" value="ECO:0007669"/>
    <property type="project" value="UniProtKB-SubCell"/>
</dbReference>
<accession>A0A068NZ36</accession>
<proteinExistence type="inferred from homology"/>
<name>A0A068NZ36_FIMGI</name>
<evidence type="ECO:0000256" key="6">
    <source>
        <dbReference type="ARBA" id="ARBA00022989"/>
    </source>
</evidence>